<comment type="caution">
    <text evidence="2">The sequence shown here is derived from an EMBL/GenBank/DDBJ whole genome shotgun (WGS) entry which is preliminary data.</text>
</comment>
<evidence type="ECO:0000313" key="6">
    <source>
        <dbReference type="Proteomes" id="UP000614610"/>
    </source>
</evidence>
<gene>
    <name evidence="3" type="ORF">TWF191_005136</name>
    <name evidence="2" type="ORF">TWF679_007605</name>
    <name evidence="1" type="ORF">TWF788_002313</name>
</gene>
<dbReference type="OrthoDB" id="10436235at2759"/>
<dbReference type="Proteomes" id="UP000479691">
    <property type="component" value="Unassembled WGS sequence"/>
</dbReference>
<proteinExistence type="predicted"/>
<dbReference type="EMBL" id="WIPF01000026">
    <property type="protein sequence ID" value="KAF3225789.1"/>
    <property type="molecule type" value="Genomic_DNA"/>
</dbReference>
<evidence type="ECO:0000313" key="2">
    <source>
        <dbReference type="EMBL" id="KAF3208779.1"/>
    </source>
</evidence>
<accession>A0A6G1MEY5</accession>
<dbReference type="EMBL" id="WIWT01000045">
    <property type="protein sequence ID" value="KAF3208779.1"/>
    <property type="molecule type" value="Genomic_DNA"/>
</dbReference>
<evidence type="ECO:0000313" key="1">
    <source>
        <dbReference type="EMBL" id="KAF3187396.1"/>
    </source>
</evidence>
<organism evidence="2 6">
    <name type="scientific">Orbilia oligospora</name>
    <name type="common">Nematode-trapping fungus</name>
    <name type="synonym">Arthrobotrys oligospora</name>
    <dbReference type="NCBI Taxonomy" id="2813651"/>
    <lineage>
        <taxon>Eukaryota</taxon>
        <taxon>Fungi</taxon>
        <taxon>Dikarya</taxon>
        <taxon>Ascomycota</taxon>
        <taxon>Pezizomycotina</taxon>
        <taxon>Orbiliomycetes</taxon>
        <taxon>Orbiliales</taxon>
        <taxon>Orbiliaceae</taxon>
        <taxon>Orbilia</taxon>
    </lineage>
</organism>
<reference evidence="4 5" key="1">
    <citation type="submission" date="2019-06" db="EMBL/GenBank/DDBJ databases">
        <authorList>
            <person name="Palmer J.M."/>
        </authorList>
    </citation>
    <scope>NUCLEOTIDE SEQUENCE</scope>
    <source>
        <strain evidence="3 5">TWF191</strain>
        <strain evidence="2">TWF679</strain>
        <strain evidence="1 4">TWF788</strain>
    </source>
</reference>
<sequence length="101" mass="10858">MDALAGSGNHSQQDLVIYQSHMLNLMFSSDDNSFFQMLSRSAWGIGVVAATATDILMERSSFAPGLVSERSEGSSAQLEQGSQGRHQVSLLDSHCGLIKDP</sequence>
<dbReference type="Proteomes" id="UP000483672">
    <property type="component" value="Unassembled WGS sequence"/>
</dbReference>
<evidence type="ECO:0000313" key="4">
    <source>
        <dbReference type="Proteomes" id="UP000479691"/>
    </source>
</evidence>
<evidence type="ECO:0000313" key="3">
    <source>
        <dbReference type="EMBL" id="KAF3225789.1"/>
    </source>
</evidence>
<dbReference type="AlphaFoldDB" id="A0A6G1MEY5"/>
<evidence type="ECO:0000313" key="5">
    <source>
        <dbReference type="Proteomes" id="UP000483672"/>
    </source>
</evidence>
<dbReference type="EMBL" id="JAABOE010000014">
    <property type="protein sequence ID" value="KAF3187396.1"/>
    <property type="molecule type" value="Genomic_DNA"/>
</dbReference>
<protein>
    <submittedName>
        <fullName evidence="2">Uncharacterized protein</fullName>
    </submittedName>
</protein>
<dbReference type="Proteomes" id="UP000614610">
    <property type="component" value="Unassembled WGS sequence"/>
</dbReference>
<name>A0A6G1MEY5_ORBOL</name>